<evidence type="ECO:0000259" key="5">
    <source>
        <dbReference type="Pfam" id="PF10312"/>
    </source>
</evidence>
<dbReference type="SMART" id="SM01050">
    <property type="entry name" value="CactinC_cactus"/>
    <property type="match status" value="1"/>
</dbReference>
<gene>
    <name evidence="6" type="ORF">LECACI_7A000154</name>
</gene>
<evidence type="ECO:0000313" key="7">
    <source>
        <dbReference type="Proteomes" id="UP001296104"/>
    </source>
</evidence>
<dbReference type="GO" id="GO:0045292">
    <property type="term" value="P:mRNA cis splicing, via spliceosome"/>
    <property type="evidence" value="ECO:0007669"/>
    <property type="project" value="TreeGrafter"/>
</dbReference>
<dbReference type="InterPro" id="IPR018816">
    <property type="entry name" value="Cactin_central"/>
</dbReference>
<accession>A0AAI8W0J4</accession>
<reference evidence="6" key="1">
    <citation type="submission" date="2023-11" db="EMBL/GenBank/DDBJ databases">
        <authorList>
            <person name="Alioto T."/>
            <person name="Alioto T."/>
            <person name="Gomez Garrido J."/>
        </authorList>
    </citation>
    <scope>NUCLEOTIDE SEQUENCE</scope>
</reference>
<evidence type="ECO:0000256" key="2">
    <source>
        <dbReference type="ARBA" id="ARBA00034534"/>
    </source>
</evidence>
<evidence type="ECO:0000259" key="4">
    <source>
        <dbReference type="Pfam" id="PF09732"/>
    </source>
</evidence>
<name>A0AAI8W0J4_9PEZI</name>
<feature type="domain" description="Splicing factor cactin central" evidence="5">
    <location>
        <begin position="12"/>
        <end position="197"/>
    </location>
</feature>
<dbReference type="Proteomes" id="UP001296104">
    <property type="component" value="Unassembled WGS sequence"/>
</dbReference>
<dbReference type="PANTHER" id="PTHR21737:SF4">
    <property type="entry name" value="SPLICING FACTOR CACTIN"/>
    <property type="match status" value="1"/>
</dbReference>
<comment type="caution">
    <text evidence="6">The sequence shown here is derived from an EMBL/GenBank/DDBJ whole genome shotgun (WGS) entry which is preliminary data.</text>
</comment>
<dbReference type="EMBL" id="CAVMBE010000001">
    <property type="protein sequence ID" value="CAK3748539.1"/>
    <property type="molecule type" value="Genomic_DNA"/>
</dbReference>
<comment type="similarity">
    <text evidence="1">Belongs to the CACTIN family.</text>
</comment>
<protein>
    <recommendedName>
        <fullName evidence="2">Splicing factor Cactin</fullName>
    </recommendedName>
</protein>
<feature type="domain" description="Splicing factor Cactin C-terminal" evidence="4">
    <location>
        <begin position="352"/>
        <end position="489"/>
    </location>
</feature>
<feature type="compositionally biased region" description="Basic and acidic residues" evidence="3">
    <location>
        <begin position="236"/>
        <end position="284"/>
    </location>
</feature>
<sequence>MSRSSIPSKRPAEAQEAAWVADEDRFVLQQAKKKAAIRVKGGRAQPIDWLAVTLAVIDPERNPLGDEVDASDLDLVDPEGVFEGMSDTQLSELEKGIDTYVTLETSRSNREYWNMMKTICKDRRKNLDDAQPAARGVSSIGSDLDKLLSPKSLEELEKLEKQIRAKLSSDEPIDTDYWEHLLKSLLTYTARAKLQKVSESILDARIGGLRKQQAAEATALRARLEAGVSSGSGGNGHEEQQRGVYQDERHPSDPEPLLRLRQEDKSLDSMTDKEFAQKINDDRRKVAKTGYVPNRKRTGELSVSGYQEHPSKRSRTDGGDSLFDRGVAKGLGENEALFAQEEEVTTKNLSSWSSQYRPRKPKYFARLQLGYEWNKYNQTHYDHENPPPKVVQGYRFNVFYPELVDKMKAPTYRIERENGRKRGQTLAPAGEDDTCLIRFVAGPPYEDIAFRIVDKEWDYSAKRERGFRSSFDKGILQLHFQFKKIYYRK</sequence>
<feature type="region of interest" description="Disordered" evidence="3">
    <location>
        <begin position="227"/>
        <end position="321"/>
    </location>
</feature>
<evidence type="ECO:0000256" key="1">
    <source>
        <dbReference type="ARBA" id="ARBA00006895"/>
    </source>
</evidence>
<feature type="compositionally biased region" description="Basic and acidic residues" evidence="3">
    <location>
        <begin position="309"/>
        <end position="321"/>
    </location>
</feature>
<dbReference type="GO" id="GO:0005681">
    <property type="term" value="C:spliceosomal complex"/>
    <property type="evidence" value="ECO:0007669"/>
    <property type="project" value="TreeGrafter"/>
</dbReference>
<dbReference type="Pfam" id="PF10312">
    <property type="entry name" value="Cactin_mid"/>
    <property type="match status" value="1"/>
</dbReference>
<dbReference type="GO" id="GO:0005737">
    <property type="term" value="C:cytoplasm"/>
    <property type="evidence" value="ECO:0007669"/>
    <property type="project" value="TreeGrafter"/>
</dbReference>
<dbReference type="InterPro" id="IPR019134">
    <property type="entry name" value="Cactin_C"/>
</dbReference>
<evidence type="ECO:0000313" key="6">
    <source>
        <dbReference type="EMBL" id="CAK3748539.1"/>
    </source>
</evidence>
<dbReference type="PANTHER" id="PTHR21737">
    <property type="entry name" value="POLYGLUTAMINE BINDING PROTEIN 1/MARVEL MEMBRANE-ASSOCIATING DOMAIN CONTAINING 3"/>
    <property type="match status" value="1"/>
</dbReference>
<keyword evidence="7" id="KW-1185">Reference proteome</keyword>
<dbReference type="Pfam" id="PF09732">
    <property type="entry name" value="CactinC_cactus"/>
    <property type="match status" value="1"/>
</dbReference>
<organism evidence="6 7">
    <name type="scientific">Lecanosticta acicola</name>
    <dbReference type="NCBI Taxonomy" id="111012"/>
    <lineage>
        <taxon>Eukaryota</taxon>
        <taxon>Fungi</taxon>
        <taxon>Dikarya</taxon>
        <taxon>Ascomycota</taxon>
        <taxon>Pezizomycotina</taxon>
        <taxon>Dothideomycetes</taxon>
        <taxon>Dothideomycetidae</taxon>
        <taxon>Mycosphaerellales</taxon>
        <taxon>Mycosphaerellaceae</taxon>
        <taxon>Lecanosticta</taxon>
    </lineage>
</organism>
<evidence type="ECO:0000256" key="3">
    <source>
        <dbReference type="SAM" id="MobiDB-lite"/>
    </source>
</evidence>
<proteinExistence type="inferred from homology"/>
<dbReference type="AlphaFoldDB" id="A0AAI8W0J4"/>